<dbReference type="Proteomes" id="UP000285610">
    <property type="component" value="Unassembled WGS sequence"/>
</dbReference>
<sequence>MEAFMAISKILHMKEAKSGFIAKHLSNALNYITDSEKTENGRYVAGWNCMPETALKAMLDTKKHFNKRDKRQGYHLIISFPEGEVDEEKAFSVVGAFVRKYLKDEYEAVYSVHNDTEHIHGHIIFNSVNRKTGKKYEYKKGDWEKTIQPLVNEICFSYGLSTLDILAARKKMEEKKIEKEKSKRDQRIQEDLEKVLNQSHTWEEFLERLEDMGYALRGKKHLAVLEPDAAFERYRRIDTISEAYTEENIRKRLSVHREDKNKLCFLYVPYKNRHLTRYQKRIFVRKYRSAGKKRYRKHSWQDKAVTKQLERLQEEYWFLTYYPSIEKGLDELIKQQAYLKEKQRLFYREKEVYQPLLDEISHMKELKLEADLYEKEGYQEFYPAYQDYKAAQKNYENKGYTKEMLEKIHSYFYSQGEILARKQQEMKKLIQIGRHLEKRNYQKQEVVERNVRSRKE</sequence>
<evidence type="ECO:0000259" key="1">
    <source>
        <dbReference type="Pfam" id="PF03432"/>
    </source>
</evidence>
<dbReference type="Pfam" id="PF03432">
    <property type="entry name" value="Relaxase"/>
    <property type="match status" value="1"/>
</dbReference>
<dbReference type="InterPro" id="IPR005094">
    <property type="entry name" value="Endonuclease_MobA/VirD2"/>
</dbReference>
<dbReference type="EMBL" id="QRQE01000016">
    <property type="protein sequence ID" value="RHM76954.1"/>
    <property type="molecule type" value="Genomic_DNA"/>
</dbReference>
<accession>A0A415S9Z3</accession>
<protein>
    <recommendedName>
        <fullName evidence="1">MobA/VirD2-like nuclease domain-containing protein</fullName>
    </recommendedName>
</protein>
<reference evidence="2 3" key="1">
    <citation type="submission" date="2018-08" db="EMBL/GenBank/DDBJ databases">
        <title>A genome reference for cultivated species of the human gut microbiota.</title>
        <authorList>
            <person name="Zou Y."/>
            <person name="Xue W."/>
            <person name="Luo G."/>
        </authorList>
    </citation>
    <scope>NUCLEOTIDE SEQUENCE [LARGE SCALE GENOMIC DNA]</scope>
    <source>
        <strain evidence="2 3">AF33-12</strain>
    </source>
</reference>
<proteinExistence type="predicted"/>
<comment type="caution">
    <text evidence="2">The sequence shown here is derived from an EMBL/GenBank/DDBJ whole genome shotgun (WGS) entry which is preliminary data.</text>
</comment>
<dbReference type="AlphaFoldDB" id="A0A415S9Z3"/>
<evidence type="ECO:0000313" key="3">
    <source>
        <dbReference type="Proteomes" id="UP000285610"/>
    </source>
</evidence>
<organism evidence="2 3">
    <name type="scientific">Mediterraneibacter gnavus</name>
    <name type="common">Ruminococcus gnavus</name>
    <dbReference type="NCBI Taxonomy" id="33038"/>
    <lineage>
        <taxon>Bacteria</taxon>
        <taxon>Bacillati</taxon>
        <taxon>Bacillota</taxon>
        <taxon>Clostridia</taxon>
        <taxon>Lachnospirales</taxon>
        <taxon>Lachnospiraceae</taxon>
        <taxon>Mediterraneibacter</taxon>
    </lineage>
</organism>
<evidence type="ECO:0000313" key="2">
    <source>
        <dbReference type="EMBL" id="RHM76954.1"/>
    </source>
</evidence>
<gene>
    <name evidence="2" type="ORF">DWZ50_07840</name>
</gene>
<feature type="domain" description="MobA/VirD2-like nuclease" evidence="1">
    <location>
        <begin position="31"/>
        <end position="160"/>
    </location>
</feature>
<name>A0A415S9Z3_MEDGN</name>